<feature type="active site" description="Proton acceptor" evidence="4">
    <location>
        <position position="350"/>
    </location>
</feature>
<evidence type="ECO:0000256" key="4">
    <source>
        <dbReference type="PIRSR" id="PIRSR000429-1"/>
    </source>
</evidence>
<reference evidence="9" key="1">
    <citation type="submission" date="2016-10" db="EMBL/GenBank/DDBJ databases">
        <authorList>
            <person name="Varghese N."/>
            <person name="Submissions S."/>
        </authorList>
    </citation>
    <scope>NUCLEOTIDE SEQUENCE [LARGE SCALE GENOMIC DNA]</scope>
    <source>
        <strain evidence="9">DSM 46136</strain>
    </source>
</reference>
<dbReference type="InterPro" id="IPR002155">
    <property type="entry name" value="Thiolase"/>
</dbReference>
<evidence type="ECO:0000256" key="1">
    <source>
        <dbReference type="ARBA" id="ARBA00010982"/>
    </source>
</evidence>
<dbReference type="STRING" id="1296565.SAMN05660657_03636"/>
<evidence type="ECO:0000256" key="5">
    <source>
        <dbReference type="RuleBase" id="RU003557"/>
    </source>
</evidence>
<evidence type="ECO:0000313" key="8">
    <source>
        <dbReference type="EMBL" id="SFT87265.1"/>
    </source>
</evidence>
<accession>A0A1I7BJB8</accession>
<keyword evidence="3 5" id="KW-0012">Acyltransferase</keyword>
<gene>
    <name evidence="8" type="ORF">SAMN05660657_03636</name>
</gene>
<feature type="active site" description="Acyl-thioester intermediate" evidence="4">
    <location>
        <position position="92"/>
    </location>
</feature>
<dbReference type="Pfam" id="PF00108">
    <property type="entry name" value="Thiolase_N"/>
    <property type="match status" value="1"/>
</dbReference>
<dbReference type="PIRSF" id="PIRSF000429">
    <property type="entry name" value="Ac-CoA_Ac_transf"/>
    <property type="match status" value="1"/>
</dbReference>
<proteinExistence type="inferred from homology"/>
<dbReference type="NCBIfam" id="TIGR01930">
    <property type="entry name" value="AcCoA-C-Actrans"/>
    <property type="match status" value="1"/>
</dbReference>
<name>A0A1I7BJB8_9ACTN</name>
<evidence type="ECO:0000256" key="3">
    <source>
        <dbReference type="ARBA" id="ARBA00023315"/>
    </source>
</evidence>
<dbReference type="RefSeq" id="WP_093581454.1">
    <property type="nucleotide sequence ID" value="NZ_FPBA01000014.1"/>
</dbReference>
<feature type="domain" description="Thiolase C-terminal" evidence="7">
    <location>
        <begin position="272"/>
        <end position="393"/>
    </location>
</feature>
<dbReference type="PANTHER" id="PTHR43365">
    <property type="entry name" value="BLR7806 PROTEIN"/>
    <property type="match status" value="1"/>
</dbReference>
<dbReference type="Proteomes" id="UP000199546">
    <property type="component" value="Unassembled WGS sequence"/>
</dbReference>
<dbReference type="InterPro" id="IPR020616">
    <property type="entry name" value="Thiolase_N"/>
</dbReference>
<dbReference type="AlphaFoldDB" id="A0A1I7BJB8"/>
<feature type="domain" description="Thiolase N-terminal" evidence="6">
    <location>
        <begin position="6"/>
        <end position="264"/>
    </location>
</feature>
<dbReference type="EMBL" id="FPBA01000014">
    <property type="protein sequence ID" value="SFT87265.1"/>
    <property type="molecule type" value="Genomic_DNA"/>
</dbReference>
<dbReference type="SUPFAM" id="SSF53901">
    <property type="entry name" value="Thiolase-like"/>
    <property type="match status" value="2"/>
</dbReference>
<comment type="similarity">
    <text evidence="1 5">Belongs to the thiolase-like superfamily. Thiolase family.</text>
</comment>
<dbReference type="Gene3D" id="3.40.47.10">
    <property type="match status" value="2"/>
</dbReference>
<dbReference type="InterPro" id="IPR020617">
    <property type="entry name" value="Thiolase_C"/>
</dbReference>
<protein>
    <submittedName>
        <fullName evidence="8">Acetyl-CoA acyltransferase</fullName>
    </submittedName>
</protein>
<dbReference type="Pfam" id="PF02803">
    <property type="entry name" value="Thiolase_C"/>
    <property type="match status" value="1"/>
</dbReference>
<dbReference type="GO" id="GO:0016747">
    <property type="term" value="F:acyltransferase activity, transferring groups other than amino-acyl groups"/>
    <property type="evidence" value="ECO:0007669"/>
    <property type="project" value="InterPro"/>
</dbReference>
<evidence type="ECO:0000259" key="7">
    <source>
        <dbReference type="Pfam" id="PF02803"/>
    </source>
</evidence>
<evidence type="ECO:0000256" key="2">
    <source>
        <dbReference type="ARBA" id="ARBA00022679"/>
    </source>
</evidence>
<evidence type="ECO:0000313" key="9">
    <source>
        <dbReference type="Proteomes" id="UP000199546"/>
    </source>
</evidence>
<organism evidence="8 9">
    <name type="scientific">Geodermatophilus amargosae</name>
    <dbReference type="NCBI Taxonomy" id="1296565"/>
    <lineage>
        <taxon>Bacteria</taxon>
        <taxon>Bacillati</taxon>
        <taxon>Actinomycetota</taxon>
        <taxon>Actinomycetes</taxon>
        <taxon>Geodermatophilales</taxon>
        <taxon>Geodermatophilaceae</taxon>
        <taxon>Geodermatophilus</taxon>
    </lineage>
</organism>
<dbReference type="CDD" id="cd00751">
    <property type="entry name" value="thiolase"/>
    <property type="match status" value="1"/>
</dbReference>
<dbReference type="InterPro" id="IPR020613">
    <property type="entry name" value="Thiolase_CS"/>
</dbReference>
<keyword evidence="2 5" id="KW-0808">Transferase</keyword>
<sequence>MTRRAVVVDVVRSPFTKGKDTGALVGVHPVDLLAGVLAALQERTGIDPGRIDDVIAGCVLPVGEQSGNVARHAVLAAGWPEEVPATTIDRKCGSAQQALQFAAQAVVAGEQDAVIAAGVDMMSTVPMKANRLGRDELGPRLRGRYADGMVRQGISAELIAARWSIGREECDAWSVRSHRRAAAAEEAGDLTAQIQPVIRPDGTVVDRDEGIRAESSMETLARLKPAFRDEAMAERYPEIGWVVTAGSSSQVSDGAAAALVVAEDVAERWGLRPRAAVVRGAVVGVDPVLMLHGVIPATERVLTRTGLAIDDIDVAEVNEAFAPVVLAWLKETGADPERVNVHGGAIAFGHPVGASGGRLLATLLDALEGRHGRYGLLTMCESGGMANATVLERLS</sequence>
<keyword evidence="9" id="KW-1185">Reference proteome</keyword>
<dbReference type="PANTHER" id="PTHR43365:SF1">
    <property type="entry name" value="ACETYL-COA C-ACYLTRANSFERASE"/>
    <property type="match status" value="1"/>
</dbReference>
<evidence type="ECO:0000259" key="6">
    <source>
        <dbReference type="Pfam" id="PF00108"/>
    </source>
</evidence>
<dbReference type="InterPro" id="IPR016039">
    <property type="entry name" value="Thiolase-like"/>
</dbReference>
<dbReference type="OrthoDB" id="1402717at2"/>
<feature type="active site" description="Proton acceptor" evidence="4">
    <location>
        <position position="380"/>
    </location>
</feature>
<dbReference type="PROSITE" id="PS00737">
    <property type="entry name" value="THIOLASE_2"/>
    <property type="match status" value="1"/>
</dbReference>